<dbReference type="EMBL" id="UINC01121162">
    <property type="protein sequence ID" value="SVC96121.1"/>
    <property type="molecule type" value="Genomic_DNA"/>
</dbReference>
<feature type="non-terminal residue" evidence="1">
    <location>
        <position position="31"/>
    </location>
</feature>
<feature type="non-terminal residue" evidence="1">
    <location>
        <position position="1"/>
    </location>
</feature>
<proteinExistence type="predicted"/>
<evidence type="ECO:0000313" key="1">
    <source>
        <dbReference type="EMBL" id="SVC96121.1"/>
    </source>
</evidence>
<name>A0A382RHM9_9ZZZZ</name>
<sequence length="31" mass="3663">TARQRAFLAVLRALLQGLKRNSQPRRRFLII</sequence>
<accession>A0A382RHM9</accession>
<reference evidence="1" key="1">
    <citation type="submission" date="2018-05" db="EMBL/GenBank/DDBJ databases">
        <authorList>
            <person name="Lanie J.A."/>
            <person name="Ng W.-L."/>
            <person name="Kazmierczak K.M."/>
            <person name="Andrzejewski T.M."/>
            <person name="Davidsen T.M."/>
            <person name="Wayne K.J."/>
            <person name="Tettelin H."/>
            <person name="Glass J.I."/>
            <person name="Rusch D."/>
            <person name="Podicherti R."/>
            <person name="Tsui H.-C.T."/>
            <person name="Winkler M.E."/>
        </authorList>
    </citation>
    <scope>NUCLEOTIDE SEQUENCE</scope>
</reference>
<organism evidence="1">
    <name type="scientific">marine metagenome</name>
    <dbReference type="NCBI Taxonomy" id="408172"/>
    <lineage>
        <taxon>unclassified sequences</taxon>
        <taxon>metagenomes</taxon>
        <taxon>ecological metagenomes</taxon>
    </lineage>
</organism>
<protein>
    <submittedName>
        <fullName evidence="1">Uncharacterized protein</fullName>
    </submittedName>
</protein>
<gene>
    <name evidence="1" type="ORF">METZ01_LOCUS348975</name>
</gene>
<dbReference type="AlphaFoldDB" id="A0A382RHM9"/>